<evidence type="ECO:0000256" key="1">
    <source>
        <dbReference type="ARBA" id="ARBA00004141"/>
    </source>
</evidence>
<dbReference type="Proteomes" id="UP000234342">
    <property type="component" value="Unassembled WGS sequence"/>
</dbReference>
<dbReference type="EMBL" id="FXZE01000023">
    <property type="protein sequence ID" value="SMY01186.1"/>
    <property type="molecule type" value="Genomic_DNA"/>
</dbReference>
<proteinExistence type="predicted"/>
<keyword evidence="5 6" id="KW-0472">Membrane</keyword>
<evidence type="ECO:0000256" key="4">
    <source>
        <dbReference type="ARBA" id="ARBA00022989"/>
    </source>
</evidence>
<dbReference type="GO" id="GO:0022857">
    <property type="term" value="F:transmembrane transporter activity"/>
    <property type="evidence" value="ECO:0007669"/>
    <property type="project" value="UniProtKB-ARBA"/>
</dbReference>
<evidence type="ECO:0000256" key="2">
    <source>
        <dbReference type="ARBA" id="ARBA00022448"/>
    </source>
</evidence>
<keyword evidence="8" id="KW-1185">Reference proteome</keyword>
<dbReference type="GO" id="GO:0016020">
    <property type="term" value="C:membrane"/>
    <property type="evidence" value="ECO:0007669"/>
    <property type="project" value="UniProtKB-SubCell"/>
</dbReference>
<name>A0A2H1KN63_9MICO</name>
<keyword evidence="2" id="KW-0813">Transport</keyword>
<feature type="transmembrane region" description="Helical" evidence="6">
    <location>
        <begin position="7"/>
        <end position="29"/>
    </location>
</feature>
<keyword evidence="4 6" id="KW-1133">Transmembrane helix</keyword>
<feature type="transmembrane region" description="Helical" evidence="6">
    <location>
        <begin position="35"/>
        <end position="53"/>
    </location>
</feature>
<accession>A0A2H1KN63</accession>
<gene>
    <name evidence="7" type="ORF">BANT10_03248</name>
</gene>
<reference evidence="8" key="1">
    <citation type="submission" date="2017-03" db="EMBL/GenBank/DDBJ databases">
        <authorList>
            <person name="Monnet C."/>
        </authorList>
    </citation>
    <scope>NUCLEOTIDE SEQUENCE [LARGE SCALE GENOMIC DNA]</scope>
    <source>
        <strain evidence="8">P10</strain>
    </source>
</reference>
<keyword evidence="3 6" id="KW-0812">Transmembrane</keyword>
<evidence type="ECO:0000313" key="8">
    <source>
        <dbReference type="Proteomes" id="UP000234342"/>
    </source>
</evidence>
<sequence>MSPWANFALGFTYLSPLVGVYSLMAVALSTGGPPSMWWIIIVACGQMLVALVFGEVVSQFPIAGGIYPWARRLWG</sequence>
<dbReference type="PANTHER" id="PTHR45649:SF26">
    <property type="entry name" value="OS04G0435100 PROTEIN"/>
    <property type="match status" value="1"/>
</dbReference>
<dbReference type="Gene3D" id="1.20.1740.10">
    <property type="entry name" value="Amino acid/polyamine transporter I"/>
    <property type="match status" value="1"/>
</dbReference>
<dbReference type="RefSeq" id="WP_233429532.1">
    <property type="nucleotide sequence ID" value="NZ_FXZE01000023.1"/>
</dbReference>
<evidence type="ECO:0000256" key="5">
    <source>
        <dbReference type="ARBA" id="ARBA00023136"/>
    </source>
</evidence>
<organism evidence="7 8">
    <name type="scientific">Brevibacterium antiquum</name>
    <dbReference type="NCBI Taxonomy" id="234835"/>
    <lineage>
        <taxon>Bacteria</taxon>
        <taxon>Bacillati</taxon>
        <taxon>Actinomycetota</taxon>
        <taxon>Actinomycetes</taxon>
        <taxon>Micrococcales</taxon>
        <taxon>Brevibacteriaceae</taxon>
        <taxon>Brevibacterium</taxon>
    </lineage>
</organism>
<protein>
    <submittedName>
        <fullName evidence="7">Amino acid permease</fullName>
    </submittedName>
</protein>
<evidence type="ECO:0000256" key="6">
    <source>
        <dbReference type="SAM" id="Phobius"/>
    </source>
</evidence>
<dbReference type="AlphaFoldDB" id="A0A2H1KN63"/>
<comment type="subcellular location">
    <subcellularLocation>
        <location evidence="1">Membrane</location>
        <topology evidence="1">Multi-pass membrane protein</topology>
    </subcellularLocation>
</comment>
<evidence type="ECO:0000256" key="3">
    <source>
        <dbReference type="ARBA" id="ARBA00022692"/>
    </source>
</evidence>
<evidence type="ECO:0000313" key="7">
    <source>
        <dbReference type="EMBL" id="SMY01186.1"/>
    </source>
</evidence>
<dbReference type="PANTHER" id="PTHR45649">
    <property type="entry name" value="AMINO-ACID PERMEASE BAT1"/>
    <property type="match status" value="1"/>
</dbReference>